<dbReference type="AlphaFoldDB" id="A0A964WY49"/>
<dbReference type="RefSeq" id="WP_166523953.1">
    <property type="nucleotide sequence ID" value="NZ_JAAABI010000003.1"/>
</dbReference>
<evidence type="ECO:0000313" key="2">
    <source>
        <dbReference type="Proteomes" id="UP000667650"/>
    </source>
</evidence>
<proteinExistence type="predicted"/>
<name>A0A964WY49_9FLAO</name>
<dbReference type="Proteomes" id="UP000667650">
    <property type="component" value="Unassembled WGS sequence"/>
</dbReference>
<keyword evidence="2" id="KW-1185">Reference proteome</keyword>
<dbReference type="InterPro" id="IPR021272">
    <property type="entry name" value="DUF2851"/>
</dbReference>
<sequence length="426" mass="49778">MKEDLLHFIWGQNKLHGRQLTSTTKEALFVRAPGILNHYAGPDFFNAQVEIEGQFWAGNVEIHIKSSDWYAHNHEEDPRYDNVILHVVWEDDVSVFRKDGSQIPTLELKNYIPRSLLERYEALLQKTNITFINCEKHFDEMDSFLVEQWYHRLYVERLEQKSRVIENHLKRTNNDWEAVLFAMLLKSFGSTLNGELFMSKAMQLDFSIVRKTRDNSTSLESLLFGYLGLLQEQNCTDSYFLQLNEEYRYLSKKFNVSIALEKPKFYGLRPSNFPTLRVSQLVHLYCNEEGLFATLMEIKDLKAIYDLFEVSTSTYWENHYTFGKVSKRSIKKVSKAFVDLLVINTLIPLRFCHDKHLGRDGSDQLIAWMEQLDSEKNSIVGGFENLGTKTKNALESQAQLQLYKNYCSKNKCLQCNLGARLLNRNI</sequence>
<gene>
    <name evidence="1" type="ORF">GTQ34_11475</name>
</gene>
<protein>
    <submittedName>
        <fullName evidence="1">DUF2851 family protein</fullName>
    </submittedName>
</protein>
<comment type="caution">
    <text evidence="1">The sequence shown here is derived from an EMBL/GenBank/DDBJ whole genome shotgun (WGS) entry which is preliminary data.</text>
</comment>
<evidence type="ECO:0000313" key="1">
    <source>
        <dbReference type="EMBL" id="NAY92542.1"/>
    </source>
</evidence>
<organism evidence="1 2">
    <name type="scientific">Flagellimonas ochracea</name>
    <dbReference type="NCBI Taxonomy" id="2696472"/>
    <lineage>
        <taxon>Bacteria</taxon>
        <taxon>Pseudomonadati</taxon>
        <taxon>Bacteroidota</taxon>
        <taxon>Flavobacteriia</taxon>
        <taxon>Flavobacteriales</taxon>
        <taxon>Flavobacteriaceae</taxon>
        <taxon>Flagellimonas</taxon>
    </lineage>
</organism>
<dbReference type="EMBL" id="JAAABI010000003">
    <property type="protein sequence ID" value="NAY92542.1"/>
    <property type="molecule type" value="Genomic_DNA"/>
</dbReference>
<dbReference type="Pfam" id="PF11013">
    <property type="entry name" value="DUF2851"/>
    <property type="match status" value="1"/>
</dbReference>
<accession>A0A964WY49</accession>
<reference evidence="1" key="1">
    <citation type="submission" date="2020-01" db="EMBL/GenBank/DDBJ databases">
        <title>Muricauda ochracea sp. nov., isolated from a tidal flat of Garorim bay in Korea.</title>
        <authorList>
            <person name="Kim D."/>
            <person name="Yoo Y."/>
            <person name="Kim J.-J."/>
        </authorList>
    </citation>
    <scope>NUCLEOTIDE SEQUENCE</scope>
    <source>
        <strain evidence="1">JGD-17</strain>
    </source>
</reference>